<dbReference type="Proteomes" id="UP001056778">
    <property type="component" value="Chromosome 1"/>
</dbReference>
<dbReference type="EMBL" id="CM043015">
    <property type="protein sequence ID" value="KAI4471207.1"/>
    <property type="molecule type" value="Genomic_DNA"/>
</dbReference>
<comment type="caution">
    <text evidence="1">The sequence shown here is derived from an EMBL/GenBank/DDBJ whole genome shotgun (WGS) entry which is preliminary data.</text>
</comment>
<keyword evidence="2" id="KW-1185">Reference proteome</keyword>
<reference evidence="1" key="1">
    <citation type="submission" date="2022-04" db="EMBL/GenBank/DDBJ databases">
        <title>Chromosome-scale genome assembly of Holotrichia oblita Faldermann.</title>
        <authorList>
            <person name="Rongchong L."/>
        </authorList>
    </citation>
    <scope>NUCLEOTIDE SEQUENCE</scope>
    <source>
        <strain evidence="1">81SQS9</strain>
    </source>
</reference>
<sequence>MKVHPVLSQAMIEAVALKRYLFTYFVPDLLSSIPYHIEIFYPTRMSQQPGQMKLLFQYTSLFKITRCVTLYVYSKRSVEKSKNIYILIIIFVLAQLIAIISSVKASNIKYRQMVQQLHEYMRYRQLPENLQRRLISYYEFRFEKSYFRESEILNSVSGQLRQEILLHGCRKLVENVEFFRNLPLPLIIRIVSALEPDVYMVNDVIIKVNTEPVCMYFIASGCVAVYTKGGQEVYKLLYINLFRCNN</sequence>
<protein>
    <submittedName>
        <fullName evidence="1">I[[h]] channel isoform e</fullName>
    </submittedName>
</protein>
<evidence type="ECO:0000313" key="1">
    <source>
        <dbReference type="EMBL" id="KAI4471207.1"/>
    </source>
</evidence>
<name>A0ACB9TWT2_HOLOL</name>
<accession>A0ACB9TWT2</accession>
<organism evidence="1 2">
    <name type="scientific">Holotrichia oblita</name>
    <name type="common">Chafer beetle</name>
    <dbReference type="NCBI Taxonomy" id="644536"/>
    <lineage>
        <taxon>Eukaryota</taxon>
        <taxon>Metazoa</taxon>
        <taxon>Ecdysozoa</taxon>
        <taxon>Arthropoda</taxon>
        <taxon>Hexapoda</taxon>
        <taxon>Insecta</taxon>
        <taxon>Pterygota</taxon>
        <taxon>Neoptera</taxon>
        <taxon>Endopterygota</taxon>
        <taxon>Coleoptera</taxon>
        <taxon>Polyphaga</taxon>
        <taxon>Scarabaeiformia</taxon>
        <taxon>Scarabaeidae</taxon>
        <taxon>Melolonthinae</taxon>
        <taxon>Holotrichia</taxon>
    </lineage>
</organism>
<evidence type="ECO:0000313" key="2">
    <source>
        <dbReference type="Proteomes" id="UP001056778"/>
    </source>
</evidence>
<proteinExistence type="predicted"/>
<gene>
    <name evidence="1" type="ORF">MML48_1g02536</name>
</gene>